<sequence length="830" mass="95341">MLTTKDNIEKKLPENLKDLAAVAYNFWHTWSRSAMKLWSKIDPDLWKAYQNPVKLLLETPSERLEELSKDEDFLSLYELVTERFHSYMKESNTWFNANYPNWDTKFVYMCMEYGISEALPIYSGGLGILAGDHLKSASDLGIPLIAVGLLYKHGYFVQEISSDLTQQELFPQYSPEDLPITPLLDAEGKPVLVQVPLDDQMITARVFQADVGRVKLYLLDPDTPETPPEYRLICDYLYNPGMDIRVAQEILLGVGGIRLLKELNIEPGLVHLNEGHPAFAAFERIKDLMQKGLSFEESLEVVKESTVFTTHTPVPAGHDKFPVDFIYGRFRSFFEGLPADKFLSLGKETEDSGELNMTVLAIRTSAYVNGVSQLHARVSREMFRNLWKGYTLEEVPIEGITNGVHTLTWICSEFSRIYDRALSRVWREHTDLEGMWYGVERISDADLWEAHLKAKKNFISLMKEKIQSRNKRLNLSDPLPEIDENSLIIGFGRRFATYKRAILIFRDLERLKKILNTPGRPVYLVFAGKAHPNDGPGKEFLSQVLRMTKEPGFAGKVFFLENYDISLARAMVSGVDVWLNTPRRPQEASGTSGMKAAINGVLNLSIYDGWWVEGYNGKNGWVVGDESLEPEHEENDQRDSESLYNILETQIIPTYYENRTKWLSMMRESIKSIVPRFSTHRMVKEYMDKTYVKAFINSERLSKNDFENAKRDVNWESRVVEAWNGVSVKNVAVEENGASLRVTVNLGQLSPEDVKVELFLGREGTELEKVRTVELRRYVSEGDSTFTYFYTDGFLRHLGNPCWKYFVRILPDTSDTDIIQHVPIIWYVIQ</sequence>
<feature type="domain" description="DUF3417" evidence="5">
    <location>
        <begin position="12"/>
        <end position="119"/>
    </location>
</feature>
<keyword evidence="3" id="KW-0021">Allosteric enzyme</keyword>
<dbReference type="STRING" id="309798.COPRO5265_1341"/>
<dbReference type="InterPro" id="IPR000811">
    <property type="entry name" value="Glyco_trans_35"/>
</dbReference>
<dbReference type="Pfam" id="PF11897">
    <property type="entry name" value="DUF3417"/>
    <property type="match status" value="1"/>
</dbReference>
<accession>B5YA45</accession>
<dbReference type="RefSeq" id="WP_012544521.1">
    <property type="nucleotide sequence ID" value="NC_011295.1"/>
</dbReference>
<dbReference type="Proteomes" id="UP000001732">
    <property type="component" value="Chromosome"/>
</dbReference>
<dbReference type="NCBIfam" id="NF041129">
    <property type="entry name" value="maldex_phorlase_Thcocales"/>
    <property type="match status" value="1"/>
</dbReference>
<dbReference type="NCBIfam" id="TIGR02094">
    <property type="entry name" value="more_P_ylases"/>
    <property type="match status" value="1"/>
</dbReference>
<dbReference type="InterPro" id="IPR011834">
    <property type="entry name" value="Agluc_phsphrylas"/>
</dbReference>
<dbReference type="Gene3D" id="3.40.50.2000">
    <property type="entry name" value="Glycogen Phosphorylase B"/>
    <property type="match status" value="3"/>
</dbReference>
<evidence type="ECO:0000256" key="3">
    <source>
        <dbReference type="ARBA" id="ARBA00022533"/>
    </source>
</evidence>
<dbReference type="GO" id="GO:0008184">
    <property type="term" value="F:glycogen phosphorylase activity"/>
    <property type="evidence" value="ECO:0007669"/>
    <property type="project" value="InterPro"/>
</dbReference>
<dbReference type="Pfam" id="PF00343">
    <property type="entry name" value="Phosphorylase"/>
    <property type="match status" value="1"/>
</dbReference>
<dbReference type="InterPro" id="IPR024517">
    <property type="entry name" value="Glycogen_phosphorylase_DUF3417"/>
</dbReference>
<reference evidence="6 7" key="2">
    <citation type="journal article" date="2014" name="Genome Announc.">
        <title>Complete Genome Sequence of Coprothermobacter proteolyticus DSM 5265.</title>
        <authorList>
            <person name="Alexiev A."/>
            <person name="Coil D.A."/>
            <person name="Badger J.H."/>
            <person name="Enticknap J."/>
            <person name="Ward N."/>
            <person name="Robb F.T."/>
            <person name="Eisen J.A."/>
        </authorList>
    </citation>
    <scope>NUCLEOTIDE SEQUENCE [LARGE SCALE GENOMIC DNA]</scope>
    <source>
        <strain evidence="7">ATCC 35245 / DSM 5265 / OCM 4 / BT</strain>
    </source>
</reference>
<evidence type="ECO:0000313" key="6">
    <source>
        <dbReference type="EMBL" id="ACI17870.1"/>
    </source>
</evidence>
<proteinExistence type="inferred from homology"/>
<feature type="modified residue" description="N6-(pyridoxal phosphate)lysine" evidence="4">
    <location>
        <position position="595"/>
    </location>
</feature>
<comment type="similarity">
    <text evidence="2">Belongs to the glycogen phosphorylase family.</text>
</comment>
<dbReference type="InterPro" id="IPR052182">
    <property type="entry name" value="Glycogen/Maltodextrin_Phosph"/>
</dbReference>
<keyword evidence="4" id="KW-0663">Pyridoxal phosphate</keyword>
<dbReference type="EMBL" id="CP001145">
    <property type="protein sequence ID" value="ACI17870.1"/>
    <property type="molecule type" value="Genomic_DNA"/>
</dbReference>
<reference evidence="7" key="1">
    <citation type="submission" date="2008-08" db="EMBL/GenBank/DDBJ databases">
        <title>The complete genome sequence of Coprothermobacter proteolyticus strain ATCC 5245 / DSM 5265 / BT.</title>
        <authorList>
            <person name="Dodson R.J."/>
            <person name="Durkin A.S."/>
            <person name="Wu M."/>
            <person name="Eisen J."/>
            <person name="Sutton G."/>
        </authorList>
    </citation>
    <scope>NUCLEOTIDE SEQUENCE [LARGE SCALE GENOMIC DNA]</scope>
    <source>
        <strain evidence="7">ATCC 35245 / DSM 5265 / OCM 4 / BT</strain>
    </source>
</reference>
<comment type="catalytic activity">
    <reaction evidence="1">
        <text>[(1-&gt;4)-alpha-D-glucosyl](n) + phosphate = [(1-&gt;4)-alpha-D-glucosyl](n-1) + alpha-D-glucose 1-phosphate</text>
        <dbReference type="Rhea" id="RHEA:41732"/>
        <dbReference type="Rhea" id="RHEA-COMP:9584"/>
        <dbReference type="Rhea" id="RHEA-COMP:9586"/>
        <dbReference type="ChEBI" id="CHEBI:15444"/>
        <dbReference type="ChEBI" id="CHEBI:43474"/>
        <dbReference type="ChEBI" id="CHEBI:58601"/>
        <dbReference type="EC" id="2.4.1.1"/>
    </reaction>
</comment>
<keyword evidence="7" id="KW-1185">Reference proteome</keyword>
<evidence type="ECO:0000256" key="2">
    <source>
        <dbReference type="ARBA" id="ARBA00006047"/>
    </source>
</evidence>
<protein>
    <submittedName>
        <fullName evidence="6">Maltodextrin phosphorylase</fullName>
    </submittedName>
</protein>
<evidence type="ECO:0000256" key="1">
    <source>
        <dbReference type="ARBA" id="ARBA00001275"/>
    </source>
</evidence>
<dbReference type="SUPFAM" id="SSF53756">
    <property type="entry name" value="UDP-Glycosyltransferase/glycogen phosphorylase"/>
    <property type="match status" value="1"/>
</dbReference>
<gene>
    <name evidence="6" type="ordered locus">COPRO5265_1341</name>
</gene>
<evidence type="ECO:0000313" key="7">
    <source>
        <dbReference type="Proteomes" id="UP000001732"/>
    </source>
</evidence>
<evidence type="ECO:0000259" key="5">
    <source>
        <dbReference type="Pfam" id="PF11897"/>
    </source>
</evidence>
<dbReference type="KEGG" id="cpo:COPRO5265_1341"/>
<dbReference type="PIRSF" id="PIRSF000460">
    <property type="entry name" value="Pprylas_GlgP"/>
    <property type="match status" value="1"/>
</dbReference>
<dbReference type="InterPro" id="IPR053611">
    <property type="entry name" value="Glycogen_Phosphorylase"/>
</dbReference>
<dbReference type="GO" id="GO:0005975">
    <property type="term" value="P:carbohydrate metabolic process"/>
    <property type="evidence" value="ECO:0007669"/>
    <property type="project" value="InterPro"/>
</dbReference>
<dbReference type="CAZy" id="GT35">
    <property type="family name" value="Glycosyltransferase Family 35"/>
</dbReference>
<dbReference type="AlphaFoldDB" id="B5YA45"/>
<evidence type="ECO:0000256" key="4">
    <source>
        <dbReference type="PIRSR" id="PIRSR000460-1"/>
    </source>
</evidence>
<dbReference type="GO" id="GO:0030170">
    <property type="term" value="F:pyridoxal phosphate binding"/>
    <property type="evidence" value="ECO:0007669"/>
    <property type="project" value="InterPro"/>
</dbReference>
<dbReference type="PANTHER" id="PTHR42655:SF1">
    <property type="entry name" value="GLYCOGEN PHOSPHORYLASE"/>
    <property type="match status" value="1"/>
</dbReference>
<organism evidence="6 7">
    <name type="scientific">Coprothermobacter proteolyticus (strain ATCC 35245 / DSM 5265 / OCM 4 / BT)</name>
    <dbReference type="NCBI Taxonomy" id="309798"/>
    <lineage>
        <taxon>Bacteria</taxon>
        <taxon>Pseudomonadati</taxon>
        <taxon>Coprothermobacterota</taxon>
        <taxon>Coprothermobacteria</taxon>
        <taxon>Coprothermobacterales</taxon>
        <taxon>Coprothermobacteraceae</taxon>
        <taxon>Coprothermobacter</taxon>
    </lineage>
</organism>
<dbReference type="eggNOG" id="COG0058">
    <property type="taxonomic scope" value="Bacteria"/>
</dbReference>
<name>B5YA45_COPPD</name>
<dbReference type="PANTHER" id="PTHR42655">
    <property type="entry name" value="GLYCOGEN PHOSPHORYLASE"/>
    <property type="match status" value="1"/>
</dbReference>